<sequence>MDKDYIVEEIEGLFKIIKLQEFRKTPGVVFDVMGKSMVPKVDAIDRVLHLQDAISPGPVEGDDRPWYMHPYQDDNLLVLRGERHVELWSEKEPHVHKFVVTPEYIEHNGKRVLEGGGLLVWPTYVFHRVQSGKDGSASVNMATHYEGFDIKTNFNIYSLNPETGEYKVAREGHKDQK</sequence>
<name>A0ABY7QU50_9FIRM</name>
<reference evidence="1 2" key="1">
    <citation type="submission" date="2023-01" db="EMBL/GenBank/DDBJ databases">
        <authorList>
            <person name="Lee S.H."/>
            <person name="Jung H.S."/>
            <person name="Yun J.U."/>
        </authorList>
    </citation>
    <scope>NUCLEOTIDE SEQUENCE [LARGE SCALE GENOMIC DNA]</scope>
    <source>
        <strain evidence="1 2">CBA3646</strain>
    </source>
</reference>
<evidence type="ECO:0000313" key="1">
    <source>
        <dbReference type="EMBL" id="WBW49540.1"/>
    </source>
</evidence>
<evidence type="ECO:0000313" key="2">
    <source>
        <dbReference type="Proteomes" id="UP001210339"/>
    </source>
</evidence>
<proteinExistence type="predicted"/>
<dbReference type="EMBL" id="CP115667">
    <property type="protein sequence ID" value="WBW49540.1"/>
    <property type="molecule type" value="Genomic_DNA"/>
</dbReference>
<keyword evidence="2" id="KW-1185">Reference proteome</keyword>
<dbReference type="RefSeq" id="WP_271191072.1">
    <property type="nucleotide sequence ID" value="NZ_CP115667.1"/>
</dbReference>
<accession>A0ABY7QU50</accession>
<dbReference type="InterPro" id="IPR011051">
    <property type="entry name" value="RmlC_Cupin_sf"/>
</dbReference>
<protein>
    <submittedName>
        <fullName evidence="1">Uncharacterized protein</fullName>
    </submittedName>
</protein>
<gene>
    <name evidence="1" type="ORF">O6R05_05890</name>
</gene>
<dbReference type="SUPFAM" id="SSF51182">
    <property type="entry name" value="RmlC-like cupins"/>
    <property type="match status" value="1"/>
</dbReference>
<organism evidence="1 2">
    <name type="scientific">Peptoniphilus equinus</name>
    <dbReference type="NCBI Taxonomy" id="3016343"/>
    <lineage>
        <taxon>Bacteria</taxon>
        <taxon>Bacillati</taxon>
        <taxon>Bacillota</taxon>
        <taxon>Tissierellia</taxon>
        <taxon>Tissierellales</taxon>
        <taxon>Peptoniphilaceae</taxon>
        <taxon>Peptoniphilus</taxon>
    </lineage>
</organism>
<dbReference type="Proteomes" id="UP001210339">
    <property type="component" value="Chromosome"/>
</dbReference>